<accession>A0A4Z0D878</accession>
<comment type="caution">
    <text evidence="2">The sequence shown here is derived from an EMBL/GenBank/DDBJ whole genome shotgun (WGS) entry which is preliminary data.</text>
</comment>
<dbReference type="Proteomes" id="UP000298381">
    <property type="component" value="Unassembled WGS sequence"/>
</dbReference>
<gene>
    <name evidence="2" type="ORF">E4100_03030</name>
</gene>
<evidence type="ECO:0000313" key="3">
    <source>
        <dbReference type="Proteomes" id="UP000298381"/>
    </source>
</evidence>
<dbReference type="Gene3D" id="3.30.1330.80">
    <property type="entry name" value="Hypothetical protein, similar to alpha- acetolactate decarboxylase, domain 2"/>
    <property type="match status" value="1"/>
</dbReference>
<dbReference type="EMBL" id="SRIB01000003">
    <property type="protein sequence ID" value="TFZ41086.1"/>
    <property type="molecule type" value="Genomic_DNA"/>
</dbReference>
<feature type="domain" description="PPC" evidence="1">
    <location>
        <begin position="4"/>
        <end position="140"/>
    </location>
</feature>
<dbReference type="CDD" id="cd11378">
    <property type="entry name" value="DUF296"/>
    <property type="match status" value="1"/>
</dbReference>
<organism evidence="2 3">
    <name type="scientific">Soehngenia longivitae</name>
    <dbReference type="NCBI Taxonomy" id="2562294"/>
    <lineage>
        <taxon>Bacteria</taxon>
        <taxon>Bacillati</taxon>
        <taxon>Bacillota</taxon>
        <taxon>Tissierellia</taxon>
        <taxon>Tissierellales</taxon>
        <taxon>Tissierellaceae</taxon>
        <taxon>Soehngenia</taxon>
    </lineage>
</organism>
<dbReference type="GO" id="GO:0003677">
    <property type="term" value="F:DNA binding"/>
    <property type="evidence" value="ECO:0007669"/>
    <property type="project" value="UniProtKB-KW"/>
</dbReference>
<dbReference type="PANTHER" id="PTHR34988:SF1">
    <property type="entry name" value="DNA-BINDING PROTEIN"/>
    <property type="match status" value="1"/>
</dbReference>
<evidence type="ECO:0000259" key="1">
    <source>
        <dbReference type="PROSITE" id="PS51742"/>
    </source>
</evidence>
<dbReference type="InterPro" id="IPR005175">
    <property type="entry name" value="PPC_dom"/>
</dbReference>
<dbReference type="RefSeq" id="WP_135270567.1">
    <property type="nucleotide sequence ID" value="NZ_SRIB01000003.1"/>
</dbReference>
<dbReference type="PANTHER" id="PTHR34988">
    <property type="entry name" value="PROTEIN, PUTATIVE-RELATED"/>
    <property type="match status" value="1"/>
</dbReference>
<sequence>MEYRVFGNKYIARINKGEEIVEKIKELVEKENIKLGTITGIGAVGTATIGLFDTNTKVYHSTSLEGDFEITSLIGNISTKNGETYLHMHIALGDEQYHVYGGHLNEAVVSATCELVIEKIDGVVEREFDDNSGLNLYKFVD</sequence>
<protein>
    <submittedName>
        <fullName evidence="2">DNA-binding protein</fullName>
    </submittedName>
</protein>
<dbReference type="OrthoDB" id="9791702at2"/>
<dbReference type="SUPFAM" id="SSF117856">
    <property type="entry name" value="AF0104/ALDC/Ptd012-like"/>
    <property type="match status" value="1"/>
</dbReference>
<proteinExistence type="predicted"/>
<dbReference type="InterPro" id="IPR025707">
    <property type="entry name" value="DNA_bp_PD1"/>
</dbReference>
<dbReference type="Pfam" id="PF03479">
    <property type="entry name" value="PCC"/>
    <property type="match status" value="1"/>
</dbReference>
<keyword evidence="3" id="KW-1185">Reference proteome</keyword>
<dbReference type="PIRSF" id="PIRSF016702">
    <property type="entry name" value="DNA_bp_PD1"/>
    <property type="match status" value="1"/>
</dbReference>
<dbReference type="AlphaFoldDB" id="A0A4Z0D878"/>
<reference evidence="2 3" key="1">
    <citation type="submission" date="2019-03" db="EMBL/GenBank/DDBJ databases">
        <title>Draft genome sequence data and analysis of a Fermenting Bacterium, Soehngenia longevitae strain 1933PT, isolated from petroleum reservoir in Azerbaijan.</title>
        <authorList>
            <person name="Grouzdev D.S."/>
            <person name="Bidzhieva S.K."/>
            <person name="Sokolova D.S."/>
            <person name="Tourova T.P."/>
            <person name="Poltaraus A.B."/>
            <person name="Nazina T.N."/>
        </authorList>
    </citation>
    <scope>NUCLEOTIDE SEQUENCE [LARGE SCALE GENOMIC DNA]</scope>
    <source>
        <strain evidence="2 3">1933P</strain>
    </source>
</reference>
<name>A0A4Z0D878_9FIRM</name>
<evidence type="ECO:0000313" key="2">
    <source>
        <dbReference type="EMBL" id="TFZ41086.1"/>
    </source>
</evidence>
<keyword evidence="2" id="KW-0238">DNA-binding</keyword>
<dbReference type="PROSITE" id="PS51742">
    <property type="entry name" value="PPC"/>
    <property type="match status" value="1"/>
</dbReference>